<dbReference type="AlphaFoldDB" id="A0A330L2U0"/>
<proteinExistence type="predicted"/>
<name>A0A330L2U0_9BACT</name>
<accession>A0A330L2U0</accession>
<dbReference type="InParanoid" id="A0A330L2U0"/>
<dbReference type="InterPro" id="IPR016024">
    <property type="entry name" value="ARM-type_fold"/>
</dbReference>
<dbReference type="SUPFAM" id="SSF48371">
    <property type="entry name" value="ARM repeat"/>
    <property type="match status" value="1"/>
</dbReference>
<dbReference type="Gene3D" id="1.25.10.10">
    <property type="entry name" value="Leucine-rich Repeat Variant"/>
    <property type="match status" value="1"/>
</dbReference>
<keyword evidence="2" id="KW-1185">Reference proteome</keyword>
<evidence type="ECO:0000313" key="1">
    <source>
        <dbReference type="EMBL" id="SPP63519.1"/>
    </source>
</evidence>
<sequence length="217" mass="23285">MNHLGDELIDKVLSGKGDAPPYDLLAAFHAGYPVANLRRVLSSKSDHALKAGAWLASELGLDALPILDSLSPLLRHPLRYVRFFSIDAVLVCAGAGHAQALSSVVGLLRDDDEAVRWKALGSISRMTQEQLIESLLAQNDKELGERTAWLLRIEESQSAADEIAKTLNGGSAVGRIFAVAAAARIADKNPSILVLAANSEDQAIKAFALEQLKLRTL</sequence>
<dbReference type="InterPro" id="IPR011989">
    <property type="entry name" value="ARM-like"/>
</dbReference>
<dbReference type="Pfam" id="PF13646">
    <property type="entry name" value="HEAT_2"/>
    <property type="match status" value="1"/>
</dbReference>
<dbReference type="EMBL" id="OUNR01000001">
    <property type="protein sequence ID" value="SPP63519.1"/>
    <property type="molecule type" value="Genomic_DNA"/>
</dbReference>
<gene>
    <name evidence="1" type="ORF">NITLEN_10605</name>
</gene>
<protein>
    <recommendedName>
        <fullName evidence="3">HEAT repeat domain-containing protein</fullName>
    </recommendedName>
</protein>
<reference evidence="2" key="1">
    <citation type="submission" date="2018-04" db="EMBL/GenBank/DDBJ databases">
        <authorList>
            <person name="Lucker S."/>
            <person name="Sakoula D."/>
        </authorList>
    </citation>
    <scope>NUCLEOTIDE SEQUENCE [LARGE SCALE GENOMIC DNA]</scope>
</reference>
<evidence type="ECO:0008006" key="3">
    <source>
        <dbReference type="Google" id="ProtNLM"/>
    </source>
</evidence>
<evidence type="ECO:0000313" key="2">
    <source>
        <dbReference type="Proteomes" id="UP000248168"/>
    </source>
</evidence>
<dbReference type="Proteomes" id="UP000248168">
    <property type="component" value="Unassembled WGS sequence"/>
</dbReference>
<organism evidence="1 2">
    <name type="scientific">Nitrospira lenta</name>
    <dbReference type="NCBI Taxonomy" id="1436998"/>
    <lineage>
        <taxon>Bacteria</taxon>
        <taxon>Pseudomonadati</taxon>
        <taxon>Nitrospirota</taxon>
        <taxon>Nitrospiria</taxon>
        <taxon>Nitrospirales</taxon>
        <taxon>Nitrospiraceae</taxon>
        <taxon>Nitrospira</taxon>
    </lineage>
</organism>